<sequence length="323" mass="37538">MGKVCRYHIFHNFAPMSQELETLTDFYRDRSHISFPLSNTDLQSGKSHFNVNTRKYCNFKSPYNRRDFYKITLILGTGELNYGGNSIIIDRPAMLLPCPSVPYSWTSLSDNQDGYYCLFNQEFFNEHYQFDIFKRSPLFKAWSEPVIFLDEKQLALITVYFQQMMEMAHSDYPFKYEAIRNLLCLLMHSLLVEQPDGNYTSELPASHRLLRMFDELLHQQFPLDSPAHPLTMKTPADFARALNVHVNHLNSVIKSTTGSTTTAIIKGRVLEEAKTLLQNTQWDISQVGYCLGFEEPAHFNHFFKKAMEITPLQFRQSKAKAIL</sequence>
<dbReference type="PANTHER" id="PTHR43280">
    <property type="entry name" value="ARAC-FAMILY TRANSCRIPTIONAL REGULATOR"/>
    <property type="match status" value="1"/>
</dbReference>
<evidence type="ECO:0000259" key="4">
    <source>
        <dbReference type="PROSITE" id="PS01124"/>
    </source>
</evidence>
<proteinExistence type="predicted"/>
<dbReference type="Gene3D" id="1.10.10.60">
    <property type="entry name" value="Homeodomain-like"/>
    <property type="match status" value="1"/>
</dbReference>
<keyword evidence="3" id="KW-0804">Transcription</keyword>
<gene>
    <name evidence="5" type="ORF">SAMN04488121_11726</name>
</gene>
<keyword evidence="1" id="KW-0805">Transcription regulation</keyword>
<accession>A0A1G8E7T9</accession>
<protein>
    <submittedName>
        <fullName evidence="5">AraC-type DNA-binding protein</fullName>
    </submittedName>
</protein>
<evidence type="ECO:0000313" key="5">
    <source>
        <dbReference type="EMBL" id="SDH66016.1"/>
    </source>
</evidence>
<dbReference type="GO" id="GO:0043565">
    <property type="term" value="F:sequence-specific DNA binding"/>
    <property type="evidence" value="ECO:0007669"/>
    <property type="project" value="InterPro"/>
</dbReference>
<evidence type="ECO:0000256" key="1">
    <source>
        <dbReference type="ARBA" id="ARBA00023015"/>
    </source>
</evidence>
<dbReference type="Pfam" id="PF12833">
    <property type="entry name" value="HTH_18"/>
    <property type="match status" value="1"/>
</dbReference>
<dbReference type="SMART" id="SM00342">
    <property type="entry name" value="HTH_ARAC"/>
    <property type="match status" value="1"/>
</dbReference>
<dbReference type="PROSITE" id="PS01124">
    <property type="entry name" value="HTH_ARAC_FAMILY_2"/>
    <property type="match status" value="1"/>
</dbReference>
<evidence type="ECO:0000256" key="3">
    <source>
        <dbReference type="ARBA" id="ARBA00023163"/>
    </source>
</evidence>
<feature type="domain" description="HTH araC/xylS-type" evidence="4">
    <location>
        <begin position="207"/>
        <end position="317"/>
    </location>
</feature>
<organism evidence="5 6">
    <name type="scientific">Chitinophaga filiformis</name>
    <name type="common">Myxococcus filiformis</name>
    <name type="synonym">Flexibacter filiformis</name>
    <dbReference type="NCBI Taxonomy" id="104663"/>
    <lineage>
        <taxon>Bacteria</taxon>
        <taxon>Pseudomonadati</taxon>
        <taxon>Bacteroidota</taxon>
        <taxon>Chitinophagia</taxon>
        <taxon>Chitinophagales</taxon>
        <taxon>Chitinophagaceae</taxon>
        <taxon>Chitinophaga</taxon>
    </lineage>
</organism>
<reference evidence="5 6" key="1">
    <citation type="submission" date="2016-10" db="EMBL/GenBank/DDBJ databases">
        <authorList>
            <person name="de Groot N.N."/>
        </authorList>
    </citation>
    <scope>NUCLEOTIDE SEQUENCE [LARGE SCALE GENOMIC DNA]</scope>
    <source>
        <strain evidence="5 6">DSM 527</strain>
    </source>
</reference>
<dbReference type="STRING" id="104663.SAMN04488121_11726"/>
<evidence type="ECO:0000256" key="2">
    <source>
        <dbReference type="ARBA" id="ARBA00023125"/>
    </source>
</evidence>
<dbReference type="GO" id="GO:0003700">
    <property type="term" value="F:DNA-binding transcription factor activity"/>
    <property type="evidence" value="ECO:0007669"/>
    <property type="project" value="InterPro"/>
</dbReference>
<dbReference type="EMBL" id="FNBN01000017">
    <property type="protein sequence ID" value="SDH66016.1"/>
    <property type="molecule type" value="Genomic_DNA"/>
</dbReference>
<dbReference type="InterPro" id="IPR037923">
    <property type="entry name" value="HTH-like"/>
</dbReference>
<dbReference type="Proteomes" id="UP000199045">
    <property type="component" value="Unassembled WGS sequence"/>
</dbReference>
<keyword evidence="2 5" id="KW-0238">DNA-binding</keyword>
<dbReference type="PANTHER" id="PTHR43280:SF32">
    <property type="entry name" value="TRANSCRIPTIONAL REGULATORY PROTEIN"/>
    <property type="match status" value="1"/>
</dbReference>
<name>A0A1G8E7T9_CHIFI</name>
<dbReference type="SUPFAM" id="SSF46689">
    <property type="entry name" value="Homeodomain-like"/>
    <property type="match status" value="1"/>
</dbReference>
<dbReference type="AlphaFoldDB" id="A0A1G8E7T9"/>
<dbReference type="InterPro" id="IPR018060">
    <property type="entry name" value="HTH_AraC"/>
</dbReference>
<dbReference type="InterPro" id="IPR009057">
    <property type="entry name" value="Homeodomain-like_sf"/>
</dbReference>
<dbReference type="SUPFAM" id="SSF51215">
    <property type="entry name" value="Regulatory protein AraC"/>
    <property type="match status" value="1"/>
</dbReference>
<evidence type="ECO:0000313" key="6">
    <source>
        <dbReference type="Proteomes" id="UP000199045"/>
    </source>
</evidence>